<evidence type="ECO:0000313" key="3">
    <source>
        <dbReference type="Proteomes" id="UP000694864"/>
    </source>
</evidence>
<accession>A0ABM0WZT5</accession>
<dbReference type="PANTHER" id="PTHR31111:SF125">
    <property type="entry name" value="F-BOX PROTEIN CPR30-LIKE"/>
    <property type="match status" value="1"/>
</dbReference>
<protein>
    <submittedName>
        <fullName evidence="4">F-box protein At1g31090</fullName>
    </submittedName>
</protein>
<evidence type="ECO:0000313" key="4">
    <source>
        <dbReference type="RefSeq" id="XP_010478534.1"/>
    </source>
</evidence>
<evidence type="ECO:0000259" key="2">
    <source>
        <dbReference type="Pfam" id="PF08268"/>
    </source>
</evidence>
<name>A0ABM0WZT5_CAMSA</name>
<dbReference type="PANTHER" id="PTHR31111">
    <property type="entry name" value="BNAA05G37150D PROTEIN-RELATED"/>
    <property type="match status" value="1"/>
</dbReference>
<evidence type="ECO:0000259" key="1">
    <source>
        <dbReference type="Pfam" id="PF00646"/>
    </source>
</evidence>
<dbReference type="InterPro" id="IPR001810">
    <property type="entry name" value="F-box_dom"/>
</dbReference>
<organism evidence="3 4">
    <name type="scientific">Camelina sativa</name>
    <name type="common">False flax</name>
    <name type="synonym">Myagrum sativum</name>
    <dbReference type="NCBI Taxonomy" id="90675"/>
    <lineage>
        <taxon>Eukaryota</taxon>
        <taxon>Viridiplantae</taxon>
        <taxon>Streptophyta</taxon>
        <taxon>Embryophyta</taxon>
        <taxon>Tracheophyta</taxon>
        <taxon>Spermatophyta</taxon>
        <taxon>Magnoliopsida</taxon>
        <taxon>eudicotyledons</taxon>
        <taxon>Gunneridae</taxon>
        <taxon>Pentapetalae</taxon>
        <taxon>rosids</taxon>
        <taxon>malvids</taxon>
        <taxon>Brassicales</taxon>
        <taxon>Brassicaceae</taxon>
        <taxon>Camelineae</taxon>
        <taxon>Camelina</taxon>
    </lineage>
</organism>
<feature type="domain" description="F-box" evidence="1">
    <location>
        <begin position="8"/>
        <end position="39"/>
    </location>
</feature>
<sequence length="166" mass="19321">MVRRKTFDSIPQIFSRLSTKSIGRCRCVSKLWAFTLYRHDFTELFITKSLARPRLLFVVSQHLDWSFYSTPQPQNQYEKSSLVVAATDFHTNFSKGTSDYDCSYASGLIYFRSFRNMSIPREDKDTKRVMCNPLTGQYVILPELRVRKGTLSKVLKSKVFGRIIIP</sequence>
<dbReference type="Proteomes" id="UP000694864">
    <property type="component" value="Chromosome 17"/>
</dbReference>
<dbReference type="Pfam" id="PF08268">
    <property type="entry name" value="FBA_3"/>
    <property type="match status" value="1"/>
</dbReference>
<keyword evidence="3" id="KW-1185">Reference proteome</keyword>
<dbReference type="RefSeq" id="XP_010478534.1">
    <property type="nucleotide sequence ID" value="XM_010480232.2"/>
</dbReference>
<gene>
    <name evidence="4" type="primary">LOC104757485</name>
</gene>
<dbReference type="InterPro" id="IPR036047">
    <property type="entry name" value="F-box-like_dom_sf"/>
</dbReference>
<reference evidence="3" key="1">
    <citation type="journal article" date="2014" name="Nat. Commun.">
        <title>The emerging biofuel crop Camelina sativa retains a highly undifferentiated hexaploid genome structure.</title>
        <authorList>
            <person name="Kagale S."/>
            <person name="Koh C."/>
            <person name="Nixon J."/>
            <person name="Bollina V."/>
            <person name="Clarke W.E."/>
            <person name="Tuteja R."/>
            <person name="Spillane C."/>
            <person name="Robinson S.J."/>
            <person name="Links M.G."/>
            <person name="Clarke C."/>
            <person name="Higgins E.E."/>
            <person name="Huebert T."/>
            <person name="Sharpe A.G."/>
            <person name="Parkin I.A."/>
        </authorList>
    </citation>
    <scope>NUCLEOTIDE SEQUENCE [LARGE SCALE GENOMIC DNA]</scope>
    <source>
        <strain evidence="3">cv. DH55</strain>
    </source>
</reference>
<dbReference type="Pfam" id="PF00646">
    <property type="entry name" value="F-box"/>
    <property type="match status" value="1"/>
</dbReference>
<feature type="domain" description="F-box associated beta-propeller type 3" evidence="2">
    <location>
        <begin position="54"/>
        <end position="149"/>
    </location>
</feature>
<reference evidence="4" key="2">
    <citation type="submission" date="2025-08" db="UniProtKB">
        <authorList>
            <consortium name="RefSeq"/>
        </authorList>
    </citation>
    <scope>IDENTIFICATION</scope>
    <source>
        <tissue evidence="4">Leaf</tissue>
    </source>
</reference>
<dbReference type="GeneID" id="104757485"/>
<proteinExistence type="predicted"/>
<dbReference type="SUPFAM" id="SSF81383">
    <property type="entry name" value="F-box domain"/>
    <property type="match status" value="1"/>
</dbReference>
<dbReference type="InterPro" id="IPR013187">
    <property type="entry name" value="F-box-assoc_dom_typ3"/>
</dbReference>